<evidence type="ECO:0000256" key="1">
    <source>
        <dbReference type="SAM" id="MobiDB-lite"/>
    </source>
</evidence>
<dbReference type="InterPro" id="IPR032675">
    <property type="entry name" value="LRR_dom_sf"/>
</dbReference>
<feature type="compositionally biased region" description="Basic and acidic residues" evidence="1">
    <location>
        <begin position="645"/>
        <end position="666"/>
    </location>
</feature>
<sequence length="666" mass="77625">MTSVAASSQERVLQIPELLETIASHMDGRDLLACVRASAFWNSLLIPILWNTIDDSLFAWPKILDRVDKPLSRHSEDWLKRIFKKYGKYIRHLTIRWRTLIDIAYLDRACTNLLSIKIMDIKEYHTYTEKSIVSQLKYRVHPSYLSRRYPYEWHSRAVTGPVLIPELKGVFSPTAILLKTEERQKRDWMTQQYFWLLLRQNQGLQSISLHRHLHFLSEITSLEFVYDTLAMLPNLATLENYLYRLDLTILLKRVPSLRNYTSESVPPMTVTSSDGSLWNLKRLKIELPAASNRVDQMLRCLPGLRSLCVWSFHDTKYRKASPSLQPPMQPSTEEAVATSTKPFSKTFPLKSLTFENHVFKDQAQTNTVFACFPDLTKLYCCNLTPEVGSAAAQFCPRLDQVCQVTDGESIYHGYYPTNKIFHYTSPMVNSQGPIFRSCRFLKVFDAIQHKFEAEYISNVAWVCEGLEVFRCQILGLKRLNMSEHSVLSYIIESGLREEEYSDEERLVLENVRKCQDLHEGVYDQLSKLSQLRVLDLGYEYRSIRFYRKHYTVGGNEYRDYGGVIRDTLQLSLASGLDRLSTLKNLQVFGFEGVDHEMDLPELEWIAEHWPKLRIMRGLQKDDSLAYIRPDKFRRELRKAMQSLRPDIRHESGKKGPNKDLPHLWVP</sequence>
<gene>
    <name evidence="2" type="ORF">BGZ97_003740</name>
</gene>
<dbReference type="Proteomes" id="UP000823405">
    <property type="component" value="Unassembled WGS sequence"/>
</dbReference>
<accession>A0A9P6RP16</accession>
<keyword evidence="3" id="KW-1185">Reference proteome</keyword>
<dbReference type="Gene3D" id="3.80.10.10">
    <property type="entry name" value="Ribonuclease Inhibitor"/>
    <property type="match status" value="1"/>
</dbReference>
<dbReference type="AlphaFoldDB" id="A0A9P6RP16"/>
<evidence type="ECO:0000313" key="3">
    <source>
        <dbReference type="Proteomes" id="UP000823405"/>
    </source>
</evidence>
<evidence type="ECO:0008006" key="4">
    <source>
        <dbReference type="Google" id="ProtNLM"/>
    </source>
</evidence>
<evidence type="ECO:0000313" key="2">
    <source>
        <dbReference type="EMBL" id="KAG0322801.1"/>
    </source>
</evidence>
<name>A0A9P6RP16_9FUNG</name>
<organism evidence="2 3">
    <name type="scientific">Linnemannia gamsii</name>
    <dbReference type="NCBI Taxonomy" id="64522"/>
    <lineage>
        <taxon>Eukaryota</taxon>
        <taxon>Fungi</taxon>
        <taxon>Fungi incertae sedis</taxon>
        <taxon>Mucoromycota</taxon>
        <taxon>Mortierellomycotina</taxon>
        <taxon>Mortierellomycetes</taxon>
        <taxon>Mortierellales</taxon>
        <taxon>Mortierellaceae</taxon>
        <taxon>Linnemannia</taxon>
    </lineage>
</organism>
<dbReference type="SUPFAM" id="SSF81383">
    <property type="entry name" value="F-box domain"/>
    <property type="match status" value="1"/>
</dbReference>
<comment type="caution">
    <text evidence="2">The sequence shown here is derived from an EMBL/GenBank/DDBJ whole genome shotgun (WGS) entry which is preliminary data.</text>
</comment>
<reference evidence="2" key="1">
    <citation type="journal article" date="2020" name="Fungal Divers.">
        <title>Resolving the Mortierellaceae phylogeny through synthesis of multi-gene phylogenetics and phylogenomics.</title>
        <authorList>
            <person name="Vandepol N."/>
            <person name="Liber J."/>
            <person name="Desiro A."/>
            <person name="Na H."/>
            <person name="Kennedy M."/>
            <person name="Barry K."/>
            <person name="Grigoriev I.V."/>
            <person name="Miller A.N."/>
            <person name="O'Donnell K."/>
            <person name="Stajich J.E."/>
            <person name="Bonito G."/>
        </authorList>
    </citation>
    <scope>NUCLEOTIDE SEQUENCE</scope>
    <source>
        <strain evidence="2">NVP60</strain>
    </source>
</reference>
<protein>
    <recommendedName>
        <fullName evidence="4">F-box domain-containing protein</fullName>
    </recommendedName>
</protein>
<dbReference type="InterPro" id="IPR036047">
    <property type="entry name" value="F-box-like_dom_sf"/>
</dbReference>
<feature type="region of interest" description="Disordered" evidence="1">
    <location>
        <begin position="643"/>
        <end position="666"/>
    </location>
</feature>
<proteinExistence type="predicted"/>
<dbReference type="EMBL" id="JAAAIN010000019">
    <property type="protein sequence ID" value="KAG0322801.1"/>
    <property type="molecule type" value="Genomic_DNA"/>
</dbReference>
<dbReference type="OrthoDB" id="2386158at2759"/>